<protein>
    <submittedName>
        <fullName evidence="2">DUF3617 domain-containing protein</fullName>
    </submittedName>
</protein>
<organism evidence="2 3">
    <name type="scientific">Scleromatobacter humisilvae</name>
    <dbReference type="NCBI Taxonomy" id="2897159"/>
    <lineage>
        <taxon>Bacteria</taxon>
        <taxon>Pseudomonadati</taxon>
        <taxon>Pseudomonadota</taxon>
        <taxon>Betaproteobacteria</taxon>
        <taxon>Burkholderiales</taxon>
        <taxon>Sphaerotilaceae</taxon>
        <taxon>Scleromatobacter</taxon>
    </lineage>
</organism>
<dbReference type="AlphaFoldDB" id="A0A9X2C2A4"/>
<accession>A0A9X2C2A4</accession>
<evidence type="ECO:0000313" key="3">
    <source>
        <dbReference type="Proteomes" id="UP001139353"/>
    </source>
</evidence>
<name>A0A9X2C2A4_9BURK</name>
<gene>
    <name evidence="2" type="ORF">LPC04_28545</name>
</gene>
<proteinExistence type="predicted"/>
<evidence type="ECO:0000256" key="1">
    <source>
        <dbReference type="SAM" id="SignalP"/>
    </source>
</evidence>
<keyword evidence="1" id="KW-0732">Signal</keyword>
<sequence length="187" mass="20086">MKTRSRLLVASLAALSCGAIMAQPKIRPGLWEENIKMNTDNAQANAAMEQMKEKLANMPPDQRAAIEKMMASRGMGMQPGGAPNTVRVCITKEQIARGFTPDRDGRCSRVNLSTSGNVTKFDFTCASEHSNMTGHGTLTTMGDTGFAVTTVADTTSQKNAMHIQTDIAGKFVSSDCGDVKPMEVPNK</sequence>
<dbReference type="Pfam" id="PF12276">
    <property type="entry name" value="DUF3617"/>
    <property type="match status" value="1"/>
</dbReference>
<reference evidence="2" key="1">
    <citation type="submission" date="2021-11" db="EMBL/GenBank/DDBJ databases">
        <title>BS-T2-15 a new species belonging to the Comamonadaceae family isolated from the soil of a French oak forest.</title>
        <authorList>
            <person name="Mieszkin S."/>
            <person name="Alain K."/>
        </authorList>
    </citation>
    <scope>NUCLEOTIDE SEQUENCE</scope>
    <source>
        <strain evidence="2">BS-T2-15</strain>
    </source>
</reference>
<dbReference type="EMBL" id="JAJLJH010000018">
    <property type="protein sequence ID" value="MCK9689688.1"/>
    <property type="molecule type" value="Genomic_DNA"/>
</dbReference>
<dbReference type="PROSITE" id="PS51257">
    <property type="entry name" value="PROKAR_LIPOPROTEIN"/>
    <property type="match status" value="1"/>
</dbReference>
<evidence type="ECO:0000313" key="2">
    <source>
        <dbReference type="EMBL" id="MCK9689688.1"/>
    </source>
</evidence>
<dbReference type="InterPro" id="IPR022061">
    <property type="entry name" value="DUF3617"/>
</dbReference>
<dbReference type="RefSeq" id="WP_275685738.1">
    <property type="nucleotide sequence ID" value="NZ_JAJLJH010000018.1"/>
</dbReference>
<dbReference type="Proteomes" id="UP001139353">
    <property type="component" value="Unassembled WGS sequence"/>
</dbReference>
<feature type="chain" id="PRO_5040799899" evidence="1">
    <location>
        <begin position="23"/>
        <end position="187"/>
    </location>
</feature>
<feature type="signal peptide" evidence="1">
    <location>
        <begin position="1"/>
        <end position="22"/>
    </location>
</feature>
<keyword evidence="3" id="KW-1185">Reference proteome</keyword>
<comment type="caution">
    <text evidence="2">The sequence shown here is derived from an EMBL/GenBank/DDBJ whole genome shotgun (WGS) entry which is preliminary data.</text>
</comment>